<evidence type="ECO:0000313" key="3">
    <source>
        <dbReference type="EMBL" id="KAG6437443.1"/>
    </source>
</evidence>
<dbReference type="PANTHER" id="PTHR34188">
    <property type="entry name" value="OS01G0299500 PROTEIN"/>
    <property type="match status" value="1"/>
</dbReference>
<name>A0A8X9ADA8_SALSN</name>
<reference evidence="3" key="2">
    <citation type="submission" date="2020-08" db="EMBL/GenBank/DDBJ databases">
        <title>Plant Genome Project.</title>
        <authorList>
            <person name="Zhang R.-G."/>
        </authorList>
    </citation>
    <scope>NUCLEOTIDE SEQUENCE</scope>
    <source>
        <strain evidence="3">Huo1</strain>
        <tissue evidence="3">Leaf</tissue>
    </source>
</reference>
<proteinExistence type="predicted"/>
<feature type="region of interest" description="Disordered" evidence="1">
    <location>
        <begin position="93"/>
        <end position="124"/>
    </location>
</feature>
<evidence type="ECO:0000256" key="1">
    <source>
        <dbReference type="SAM" id="MobiDB-lite"/>
    </source>
</evidence>
<keyword evidence="4" id="KW-1185">Reference proteome</keyword>
<gene>
    <name evidence="3" type="ORF">SASPL_102360</name>
</gene>
<evidence type="ECO:0000313" key="4">
    <source>
        <dbReference type="Proteomes" id="UP000298416"/>
    </source>
</evidence>
<sequence>MSQVSSGSDLDLDIDLESGGTRSEEDVSRNLGCGYTNSKRLLGRVRSGLISSDSLSECASDEDCSCSQYDKIISSDEIPAMNKEQLGRYAQVGLKKGDDEKPKKQKNSTKPSKPPRPPRGPLLDASDLKLLKEITELKLKHRTIERSRTMRKVKKEKASSLKTNVLACLVTVAFLLVIIFEASSAYNSQPIFLGGALV</sequence>
<protein>
    <recommendedName>
        <fullName evidence="5">Transmembrane protein</fullName>
    </recommendedName>
</protein>
<evidence type="ECO:0000256" key="2">
    <source>
        <dbReference type="SAM" id="Phobius"/>
    </source>
</evidence>
<reference evidence="3" key="1">
    <citation type="submission" date="2018-01" db="EMBL/GenBank/DDBJ databases">
        <authorList>
            <person name="Mao J.F."/>
        </authorList>
    </citation>
    <scope>NUCLEOTIDE SEQUENCE</scope>
    <source>
        <strain evidence="3">Huo1</strain>
        <tissue evidence="3">Leaf</tissue>
    </source>
</reference>
<comment type="caution">
    <text evidence="3">The sequence shown here is derived from an EMBL/GenBank/DDBJ whole genome shotgun (WGS) entry which is preliminary data.</text>
</comment>
<keyword evidence="2" id="KW-1133">Transmembrane helix</keyword>
<organism evidence="3">
    <name type="scientific">Salvia splendens</name>
    <name type="common">Scarlet sage</name>
    <dbReference type="NCBI Taxonomy" id="180675"/>
    <lineage>
        <taxon>Eukaryota</taxon>
        <taxon>Viridiplantae</taxon>
        <taxon>Streptophyta</taxon>
        <taxon>Embryophyta</taxon>
        <taxon>Tracheophyta</taxon>
        <taxon>Spermatophyta</taxon>
        <taxon>Magnoliopsida</taxon>
        <taxon>eudicotyledons</taxon>
        <taxon>Gunneridae</taxon>
        <taxon>Pentapetalae</taxon>
        <taxon>asterids</taxon>
        <taxon>lamiids</taxon>
        <taxon>Lamiales</taxon>
        <taxon>Lamiaceae</taxon>
        <taxon>Nepetoideae</taxon>
        <taxon>Mentheae</taxon>
        <taxon>Salviinae</taxon>
        <taxon>Salvia</taxon>
        <taxon>Salvia subgen. Calosphace</taxon>
        <taxon>core Calosphace</taxon>
    </lineage>
</organism>
<keyword evidence="2" id="KW-0472">Membrane</keyword>
<keyword evidence="2" id="KW-0812">Transmembrane</keyword>
<dbReference type="PANTHER" id="PTHR34188:SF5">
    <property type="entry name" value="OS05G0131900 PROTEIN"/>
    <property type="match status" value="1"/>
</dbReference>
<accession>A0A8X9ADA8</accession>
<dbReference type="Proteomes" id="UP000298416">
    <property type="component" value="Unassembled WGS sequence"/>
</dbReference>
<feature type="region of interest" description="Disordered" evidence="1">
    <location>
        <begin position="1"/>
        <end position="35"/>
    </location>
</feature>
<evidence type="ECO:0008006" key="5">
    <source>
        <dbReference type="Google" id="ProtNLM"/>
    </source>
</evidence>
<feature type="transmembrane region" description="Helical" evidence="2">
    <location>
        <begin position="161"/>
        <end position="180"/>
    </location>
</feature>
<dbReference type="EMBL" id="PNBA02000001">
    <property type="protein sequence ID" value="KAG6437443.1"/>
    <property type="molecule type" value="Genomic_DNA"/>
</dbReference>
<dbReference type="AlphaFoldDB" id="A0A8X9ADA8"/>